<protein>
    <recommendedName>
        <fullName evidence="2">histidine kinase</fullName>
        <ecNumber evidence="2">2.7.13.3</ecNumber>
    </recommendedName>
</protein>
<keyword evidence="6" id="KW-0902">Two-component regulatory system</keyword>
<dbReference type="SMART" id="SM00388">
    <property type="entry name" value="HisKA"/>
    <property type="match status" value="1"/>
</dbReference>
<keyword evidence="8" id="KW-0732">Signal</keyword>
<accession>A0A2R4M9A7</accession>
<dbReference type="Proteomes" id="UP000258927">
    <property type="component" value="Chromosome"/>
</dbReference>
<dbReference type="InterPro" id="IPR005467">
    <property type="entry name" value="His_kinase_dom"/>
</dbReference>
<proteinExistence type="predicted"/>
<keyword evidence="7" id="KW-0472">Membrane</keyword>
<evidence type="ECO:0000256" key="6">
    <source>
        <dbReference type="ARBA" id="ARBA00023012"/>
    </source>
</evidence>
<evidence type="ECO:0000256" key="7">
    <source>
        <dbReference type="SAM" id="Phobius"/>
    </source>
</evidence>
<evidence type="ECO:0000256" key="4">
    <source>
        <dbReference type="ARBA" id="ARBA00022679"/>
    </source>
</evidence>
<sequence>MTPVTFRINKGVAKLGCATLAMLAAKPALAQTDISTAQLISTTPLAIALGALLCGGVTTYLALRQYRKAEIMRVKSQRQLAELSAALDEKGAILHGMREVTLIWRGEAKKADSIGPIHATIPSCTTVDDVLDFKAWLDSKAAIEVSFKLDELQAQGREFEYRAPGLGDRDYRISGRVVAGKPLIRISPREVEVDEPYVLAETRNNVPTIETYAALIDKFNHPAWVRNFQGQLVKVNAAYLKLALGGAGLEPDQPIPELFDDEALARHRRLDPLDGGPLSVTEEHEEFGVLDVTLFKLSDGAAGYAVQGLASNEERNDPKASFLTAAINELRTPVAVFDGAAQLTHFNKAFAEFWEMDIQWLETQPSEKAILDRLRTQGKLPMEPDYKKWRAQHLEAYGLKKTRETMWHLPSGQALNVIASPAPHERGVIYVYHNVTEQLALESRYNALIHVQDETLNALSEAVAVFGTDGRLKLHNAQLSRIWKLPMNKLDKQTHIADIASISAETLPEDGARIWGDLKSDILDLDTERHDKKGRIVRSDNRLIDYAIVRLPDSQTLVTFVDVTEGASFEKVLKERNEALETADKLKDAFVQNISYEFRSPLTNIIGFADLLASEAAGPLTEKQKDYTDFIRASSSSLGLLIDNILDLTTIDAGIAELQTEVLDVPSLVEKARKGVLAALQVGRDEVPINLEISIADNLPTFVADGTRIVQVLYNLLSNAVRYSDPGARVSLNVFERGGRILFVVEDEGAGIPDDIIASVFDRFEGRAVEGRQRGAGLGLSIVKTFVHMHGGTVAIERLQPSGTKVTVNLPTEQVAKGAAE</sequence>
<dbReference type="CDD" id="cd00075">
    <property type="entry name" value="HATPase"/>
    <property type="match status" value="1"/>
</dbReference>
<dbReference type="SUPFAM" id="SSF55874">
    <property type="entry name" value="ATPase domain of HSP90 chaperone/DNA topoisomerase II/histidine kinase"/>
    <property type="match status" value="1"/>
</dbReference>
<name>A0A2R4M9A7_9HYPH</name>
<dbReference type="CDD" id="cd00082">
    <property type="entry name" value="HisKA"/>
    <property type="match status" value="1"/>
</dbReference>
<dbReference type="Gene3D" id="1.10.287.130">
    <property type="match status" value="1"/>
</dbReference>
<evidence type="ECO:0000256" key="1">
    <source>
        <dbReference type="ARBA" id="ARBA00000085"/>
    </source>
</evidence>
<dbReference type="InterPro" id="IPR003594">
    <property type="entry name" value="HATPase_dom"/>
</dbReference>
<keyword evidence="7" id="KW-1133">Transmembrane helix</keyword>
<comment type="catalytic activity">
    <reaction evidence="1">
        <text>ATP + protein L-histidine = ADP + protein N-phospho-L-histidine.</text>
        <dbReference type="EC" id="2.7.13.3"/>
    </reaction>
</comment>
<dbReference type="PRINTS" id="PR00344">
    <property type="entry name" value="BCTRLSENSOR"/>
</dbReference>
<dbReference type="PANTHER" id="PTHR43711">
    <property type="entry name" value="TWO-COMPONENT HISTIDINE KINASE"/>
    <property type="match status" value="1"/>
</dbReference>
<evidence type="ECO:0000256" key="3">
    <source>
        <dbReference type="ARBA" id="ARBA00022553"/>
    </source>
</evidence>
<gene>
    <name evidence="10" type="ORF">MXMO3_00004</name>
</gene>
<evidence type="ECO:0000256" key="5">
    <source>
        <dbReference type="ARBA" id="ARBA00022777"/>
    </source>
</evidence>
<keyword evidence="5" id="KW-0418">Kinase</keyword>
<dbReference type="AlphaFoldDB" id="A0A2R4M9A7"/>
<evidence type="ECO:0000259" key="9">
    <source>
        <dbReference type="PROSITE" id="PS50109"/>
    </source>
</evidence>
<evidence type="ECO:0000256" key="2">
    <source>
        <dbReference type="ARBA" id="ARBA00012438"/>
    </source>
</evidence>
<dbReference type="KEGG" id="mmyr:MXMO3_00004"/>
<evidence type="ECO:0000313" key="11">
    <source>
        <dbReference type="Proteomes" id="UP000258927"/>
    </source>
</evidence>
<keyword evidence="4" id="KW-0808">Transferase</keyword>
<feature type="signal peptide" evidence="8">
    <location>
        <begin position="1"/>
        <end position="30"/>
    </location>
</feature>
<dbReference type="Pfam" id="PF12860">
    <property type="entry name" value="PAS_7"/>
    <property type="match status" value="2"/>
</dbReference>
<dbReference type="GO" id="GO:0000155">
    <property type="term" value="F:phosphorelay sensor kinase activity"/>
    <property type="evidence" value="ECO:0007669"/>
    <property type="project" value="InterPro"/>
</dbReference>
<dbReference type="EMBL" id="CP021330">
    <property type="protein sequence ID" value="AVX02553.1"/>
    <property type="molecule type" value="Genomic_DNA"/>
</dbReference>
<dbReference type="InterPro" id="IPR004358">
    <property type="entry name" value="Sig_transdc_His_kin-like_C"/>
</dbReference>
<dbReference type="InterPro" id="IPR003661">
    <property type="entry name" value="HisK_dim/P_dom"/>
</dbReference>
<dbReference type="InterPro" id="IPR036097">
    <property type="entry name" value="HisK_dim/P_sf"/>
</dbReference>
<dbReference type="Gene3D" id="3.30.565.10">
    <property type="entry name" value="Histidine kinase-like ATPase, C-terminal domain"/>
    <property type="match status" value="1"/>
</dbReference>
<keyword evidence="11" id="KW-1185">Reference proteome</keyword>
<keyword evidence="3" id="KW-0597">Phosphoprotein</keyword>
<feature type="domain" description="Histidine kinase" evidence="9">
    <location>
        <begin position="593"/>
        <end position="814"/>
    </location>
</feature>
<dbReference type="STRING" id="1122213.GCA_000423365_02733"/>
<reference evidence="10 11" key="1">
    <citation type="submission" date="2017-05" db="EMBL/GenBank/DDBJ databases">
        <title>Genome Analysis of Maritalea myrionectae HL2708#5.</title>
        <authorList>
            <consortium name="Cotde Inc.-PKNU"/>
            <person name="Jang D."/>
            <person name="Oh H.-M."/>
        </authorList>
    </citation>
    <scope>NUCLEOTIDE SEQUENCE [LARGE SCALE GENOMIC DNA]</scope>
    <source>
        <strain evidence="10 11">HL2708#5</strain>
    </source>
</reference>
<dbReference type="PANTHER" id="PTHR43711:SF31">
    <property type="entry name" value="HISTIDINE KINASE"/>
    <property type="match status" value="1"/>
</dbReference>
<keyword evidence="7" id="KW-0812">Transmembrane</keyword>
<evidence type="ECO:0000256" key="8">
    <source>
        <dbReference type="SAM" id="SignalP"/>
    </source>
</evidence>
<dbReference type="EC" id="2.7.13.3" evidence="2"/>
<dbReference type="Pfam" id="PF00512">
    <property type="entry name" value="HisKA"/>
    <property type="match status" value="1"/>
</dbReference>
<dbReference type="SMART" id="SM00387">
    <property type="entry name" value="HATPase_c"/>
    <property type="match status" value="1"/>
</dbReference>
<feature type="chain" id="PRO_5015334015" description="histidine kinase" evidence="8">
    <location>
        <begin position="31"/>
        <end position="821"/>
    </location>
</feature>
<dbReference type="SUPFAM" id="SSF47384">
    <property type="entry name" value="Homodimeric domain of signal transducing histidine kinase"/>
    <property type="match status" value="1"/>
</dbReference>
<evidence type="ECO:0000313" key="10">
    <source>
        <dbReference type="EMBL" id="AVX02553.1"/>
    </source>
</evidence>
<organism evidence="10 11">
    <name type="scientific">Maritalea myrionectae</name>
    <dbReference type="NCBI Taxonomy" id="454601"/>
    <lineage>
        <taxon>Bacteria</taxon>
        <taxon>Pseudomonadati</taxon>
        <taxon>Pseudomonadota</taxon>
        <taxon>Alphaproteobacteria</taxon>
        <taxon>Hyphomicrobiales</taxon>
        <taxon>Devosiaceae</taxon>
        <taxon>Maritalea</taxon>
    </lineage>
</organism>
<feature type="transmembrane region" description="Helical" evidence="7">
    <location>
        <begin position="40"/>
        <end position="63"/>
    </location>
</feature>
<dbReference type="Pfam" id="PF02518">
    <property type="entry name" value="HATPase_c"/>
    <property type="match status" value="1"/>
</dbReference>
<dbReference type="InterPro" id="IPR036890">
    <property type="entry name" value="HATPase_C_sf"/>
</dbReference>
<dbReference type="InterPro" id="IPR050736">
    <property type="entry name" value="Sensor_HK_Regulatory"/>
</dbReference>
<dbReference type="RefSeq" id="WP_084634195.1">
    <property type="nucleotide sequence ID" value="NZ_CP021330.1"/>
</dbReference>
<dbReference type="PROSITE" id="PS50109">
    <property type="entry name" value="HIS_KIN"/>
    <property type="match status" value="1"/>
</dbReference>